<dbReference type="AlphaFoldDB" id="A0A5M6CM85"/>
<proteinExistence type="predicted"/>
<evidence type="ECO:0008006" key="3">
    <source>
        <dbReference type="Google" id="ProtNLM"/>
    </source>
</evidence>
<dbReference type="EMBL" id="VWSH01000001">
    <property type="protein sequence ID" value="KAA5536244.1"/>
    <property type="molecule type" value="Genomic_DNA"/>
</dbReference>
<sequence>MTSLESAVFKLKSFIEKEEYKGHDPYDALKSPFFRLPGLKSSKLIRFGAQQFLKRIPVNLRPILLVPKGNNPVTIGLCIQAYAYLIMSNPQVKAELIGKIEYLLSELELLIPEGFSGACWGYDFDWEARRANIPAYQPTVVATGIITNGLFECWKITGIQKCADLVVSSSQFVLRDLNRTEGEHGFCYSYSPFDKQVVLNASMKGVRILAQTFAINKDKSLLNHALPAVAFVLNFQQPNGAFNYSDKGNWVDNYHTGYVLDCLDEFITHFDTSSYNEQLRKGFDYYKNTFFSGNGRPYFYSHKHYPVDCTAAGQSLLTLSRFGEKDKAMLVADWMVKNMQAPNGGFYFRKFKNYIIKTSFMRWSNAWMFAGMAYALSNRNNN</sequence>
<evidence type="ECO:0000313" key="1">
    <source>
        <dbReference type="EMBL" id="KAA5536244.1"/>
    </source>
</evidence>
<keyword evidence="2" id="KW-1185">Reference proteome</keyword>
<evidence type="ECO:0000313" key="2">
    <source>
        <dbReference type="Proteomes" id="UP000323632"/>
    </source>
</evidence>
<dbReference type="RefSeq" id="WP_150030817.1">
    <property type="nucleotide sequence ID" value="NZ_VWSH01000001.1"/>
</dbReference>
<name>A0A5M6CM85_9BACT</name>
<dbReference type="Gene3D" id="1.50.10.20">
    <property type="match status" value="1"/>
</dbReference>
<dbReference type="Proteomes" id="UP000323632">
    <property type="component" value="Unassembled WGS sequence"/>
</dbReference>
<reference evidence="1 2" key="1">
    <citation type="submission" date="2019-09" db="EMBL/GenBank/DDBJ databases">
        <title>Genome sequence and assembly of Taibaiella sp.</title>
        <authorList>
            <person name="Chhetri G."/>
        </authorList>
    </citation>
    <scope>NUCLEOTIDE SEQUENCE [LARGE SCALE GENOMIC DNA]</scope>
    <source>
        <strain evidence="1 2">KVB11</strain>
    </source>
</reference>
<accession>A0A5M6CM85</accession>
<gene>
    <name evidence="1" type="ORF">F0919_00840</name>
</gene>
<organism evidence="1 2">
    <name type="scientific">Taibaiella lutea</name>
    <dbReference type="NCBI Taxonomy" id="2608001"/>
    <lineage>
        <taxon>Bacteria</taxon>
        <taxon>Pseudomonadati</taxon>
        <taxon>Bacteroidota</taxon>
        <taxon>Chitinophagia</taxon>
        <taxon>Chitinophagales</taxon>
        <taxon>Chitinophagaceae</taxon>
        <taxon>Taibaiella</taxon>
    </lineage>
</organism>
<comment type="caution">
    <text evidence="1">The sequence shown here is derived from an EMBL/GenBank/DDBJ whole genome shotgun (WGS) entry which is preliminary data.</text>
</comment>
<protein>
    <recommendedName>
        <fullName evidence="3">Delta-aminolevulinic acid dehydratase</fullName>
    </recommendedName>
</protein>
<dbReference type="InterPro" id="IPR008928">
    <property type="entry name" value="6-hairpin_glycosidase_sf"/>
</dbReference>
<dbReference type="SUPFAM" id="SSF48208">
    <property type="entry name" value="Six-hairpin glycosidases"/>
    <property type="match status" value="1"/>
</dbReference>
<dbReference type="GO" id="GO:0005975">
    <property type="term" value="P:carbohydrate metabolic process"/>
    <property type="evidence" value="ECO:0007669"/>
    <property type="project" value="InterPro"/>
</dbReference>